<evidence type="ECO:0000256" key="3">
    <source>
        <dbReference type="ARBA" id="ARBA00011414"/>
    </source>
</evidence>
<evidence type="ECO:0000256" key="8">
    <source>
        <dbReference type="ARBA" id="ARBA00023125"/>
    </source>
</evidence>
<protein>
    <recommendedName>
        <fullName evidence="15">MYB transcription factor</fullName>
    </recommendedName>
</protein>
<comment type="subunit">
    <text evidence="3">Forms a homodimer and heterodimers.</text>
</comment>
<dbReference type="PANTHER" id="PTHR46267">
    <property type="entry name" value="SINGLE MYB HISTONE 4"/>
    <property type="match status" value="1"/>
</dbReference>
<evidence type="ECO:0000313" key="13">
    <source>
        <dbReference type="EMBL" id="MQL91196.1"/>
    </source>
</evidence>
<evidence type="ECO:0008006" key="15">
    <source>
        <dbReference type="Google" id="ProtNLM"/>
    </source>
</evidence>
<keyword evidence="10" id="KW-0539">Nucleus</keyword>
<evidence type="ECO:0000256" key="2">
    <source>
        <dbReference type="ARBA" id="ARBA00004604"/>
    </source>
</evidence>
<feature type="non-terminal residue" evidence="13">
    <location>
        <position position="144"/>
    </location>
</feature>
<proteinExistence type="predicted"/>
<dbReference type="GO" id="GO:0005730">
    <property type="term" value="C:nucleolus"/>
    <property type="evidence" value="ECO:0007669"/>
    <property type="project" value="UniProtKB-SubCell"/>
</dbReference>
<dbReference type="SMART" id="SM00717">
    <property type="entry name" value="SANT"/>
    <property type="match status" value="1"/>
</dbReference>
<evidence type="ECO:0000313" key="14">
    <source>
        <dbReference type="Proteomes" id="UP000652761"/>
    </source>
</evidence>
<dbReference type="PANTHER" id="PTHR46267:SF15">
    <property type="entry name" value="WINGED HELIX-TURN-HELIX TRANSCRIPTION REPRESSOR DNA-BINDING PROTEIN-RELATED"/>
    <property type="match status" value="1"/>
</dbReference>
<dbReference type="InterPro" id="IPR017930">
    <property type="entry name" value="Myb_dom"/>
</dbReference>
<feature type="domain" description="HTH myb-type" evidence="12">
    <location>
        <begin position="1"/>
        <end position="31"/>
    </location>
</feature>
<evidence type="ECO:0000256" key="9">
    <source>
        <dbReference type="ARBA" id="ARBA00023163"/>
    </source>
</evidence>
<organism evidence="13 14">
    <name type="scientific">Colocasia esculenta</name>
    <name type="common">Wild taro</name>
    <name type="synonym">Arum esculentum</name>
    <dbReference type="NCBI Taxonomy" id="4460"/>
    <lineage>
        <taxon>Eukaryota</taxon>
        <taxon>Viridiplantae</taxon>
        <taxon>Streptophyta</taxon>
        <taxon>Embryophyta</taxon>
        <taxon>Tracheophyta</taxon>
        <taxon>Spermatophyta</taxon>
        <taxon>Magnoliopsida</taxon>
        <taxon>Liliopsida</taxon>
        <taxon>Araceae</taxon>
        <taxon>Aroideae</taxon>
        <taxon>Colocasieae</taxon>
        <taxon>Colocasia</taxon>
    </lineage>
</organism>
<evidence type="ECO:0000256" key="6">
    <source>
        <dbReference type="ARBA" id="ARBA00023015"/>
    </source>
</evidence>
<keyword evidence="14" id="KW-1185">Reference proteome</keyword>
<comment type="caution">
    <text evidence="13">The sequence shown here is derived from an EMBL/GenBank/DDBJ whole genome shotgun (WGS) entry which is preliminary data.</text>
</comment>
<keyword evidence="5" id="KW-0779">Telomere</keyword>
<evidence type="ECO:0000256" key="5">
    <source>
        <dbReference type="ARBA" id="ARBA00022895"/>
    </source>
</evidence>
<dbReference type="SUPFAM" id="SSF46689">
    <property type="entry name" value="Homeodomain-like"/>
    <property type="match status" value="1"/>
</dbReference>
<dbReference type="AlphaFoldDB" id="A0A843V7G9"/>
<evidence type="ECO:0000256" key="1">
    <source>
        <dbReference type="ARBA" id="ARBA00004574"/>
    </source>
</evidence>
<dbReference type="PROSITE" id="PS51294">
    <property type="entry name" value="HTH_MYB"/>
    <property type="match status" value="1"/>
</dbReference>
<accession>A0A843V7G9</accession>
<keyword evidence="6" id="KW-0805">Transcription regulation</keyword>
<evidence type="ECO:0000259" key="11">
    <source>
        <dbReference type="PROSITE" id="PS50090"/>
    </source>
</evidence>
<dbReference type="FunFam" id="1.10.10.60:FF:000168">
    <property type="entry name" value="Telomere repeat-binding factor 1"/>
    <property type="match status" value="1"/>
</dbReference>
<dbReference type="GO" id="GO:0000781">
    <property type="term" value="C:chromosome, telomeric region"/>
    <property type="evidence" value="ECO:0007669"/>
    <property type="project" value="UniProtKB-SubCell"/>
</dbReference>
<evidence type="ECO:0000256" key="7">
    <source>
        <dbReference type="ARBA" id="ARBA00023054"/>
    </source>
</evidence>
<gene>
    <name evidence="13" type="ORF">Taro_023801</name>
</gene>
<keyword evidence="7" id="KW-0175">Coiled coil</keyword>
<dbReference type="Pfam" id="PF00249">
    <property type="entry name" value="Myb_DNA-binding"/>
    <property type="match status" value="1"/>
</dbReference>
<dbReference type="GO" id="GO:0003691">
    <property type="term" value="F:double-stranded telomeric DNA binding"/>
    <property type="evidence" value="ECO:0007669"/>
    <property type="project" value="InterPro"/>
</dbReference>
<dbReference type="InterPro" id="IPR044597">
    <property type="entry name" value="SMH1-6"/>
</dbReference>
<dbReference type="InterPro" id="IPR009057">
    <property type="entry name" value="Homeodomain-like_sf"/>
</dbReference>
<evidence type="ECO:0000259" key="12">
    <source>
        <dbReference type="PROSITE" id="PS51294"/>
    </source>
</evidence>
<dbReference type="Proteomes" id="UP000652761">
    <property type="component" value="Unassembled WGS sequence"/>
</dbReference>
<comment type="subcellular location">
    <subcellularLocation>
        <location evidence="1">Chromosome</location>
        <location evidence="1">Telomere</location>
    </subcellularLocation>
    <subcellularLocation>
        <location evidence="2">Nucleus</location>
        <location evidence="2">Nucleolus</location>
    </subcellularLocation>
</comment>
<keyword evidence="9" id="KW-0804">Transcription</keyword>
<sequence length="144" mass="15469">MGAPKQKWTAEEEEALRAGVLKHGAGKWRTIQRDPEFCRCLASRSNIDLKDKWRNMSLCSGQGSREKTRVPRVKAIPAASAPSAEAVTTVAPVKQDSLSAAADAAANAQDAKISPKYTSMIIEALSNVKEPLGLEVGAICSYIE</sequence>
<dbReference type="Gene3D" id="1.10.246.220">
    <property type="match status" value="1"/>
</dbReference>
<reference evidence="13" key="1">
    <citation type="submission" date="2017-07" db="EMBL/GenBank/DDBJ databases">
        <title>Taro Niue Genome Assembly and Annotation.</title>
        <authorList>
            <person name="Atibalentja N."/>
            <person name="Keating K."/>
            <person name="Fields C.J."/>
        </authorList>
    </citation>
    <scope>NUCLEOTIDE SEQUENCE</scope>
    <source>
        <strain evidence="13">Niue_2</strain>
        <tissue evidence="13">Leaf</tissue>
    </source>
</reference>
<keyword evidence="8" id="KW-0238">DNA-binding</keyword>
<dbReference type="CDD" id="cd11660">
    <property type="entry name" value="SANT_TRF"/>
    <property type="match status" value="1"/>
</dbReference>
<dbReference type="PROSITE" id="PS50090">
    <property type="entry name" value="MYB_LIKE"/>
    <property type="match status" value="1"/>
</dbReference>
<dbReference type="InterPro" id="IPR001005">
    <property type="entry name" value="SANT/Myb"/>
</dbReference>
<dbReference type="OrthoDB" id="608866at2759"/>
<feature type="domain" description="Myb-like" evidence="11">
    <location>
        <begin position="5"/>
        <end position="57"/>
    </location>
</feature>
<keyword evidence="4" id="KW-0158">Chromosome</keyword>
<name>A0A843V7G9_COLES</name>
<evidence type="ECO:0000256" key="10">
    <source>
        <dbReference type="ARBA" id="ARBA00023242"/>
    </source>
</evidence>
<dbReference type="EMBL" id="NMUH01001313">
    <property type="protein sequence ID" value="MQL91196.1"/>
    <property type="molecule type" value="Genomic_DNA"/>
</dbReference>
<evidence type="ECO:0000256" key="4">
    <source>
        <dbReference type="ARBA" id="ARBA00022454"/>
    </source>
</evidence>